<gene>
    <name evidence="1" type="ORF">BE221DRAFT_143042</name>
</gene>
<accession>A0A1Y5HWQ1</accession>
<sequence length="525" mass="59740">MRIKTRFKRSIRLMVQFASRFVAFIFAATQLVTNLGGNTHRGATHQLVATYVENRSIVGACHSGIQHAYAYHLYAPEKSKIQPRPGHWFHFIEFHLPLSSAEERLNYLFSDHVAGDSFNLLLLLPKKSWIVELTPMTRLFLAAIYSAPFARRDVDKMTFPQRIVFLSAENSNSLRGARVIKSADMDGVHPSIATSRSFMWSSTIRQSFLDRFVLDEGEICGNADEMVEFDTKFISASVAKLGASFGRVKSPVHEWFTTIENVQSMRQSFDMLCQVGIDSNANTIQFLTALPRKLHEAKTGCLSEMMLTVNKNEKKKRQAVIYQRDVNRKFRNFDQMRRDIKTVLGSDWSVSVVMHDDDNPPCLLYHCLKHAELLITPHGFQSMLTMFLPKQAYMFELFPSRYHWTGYKALGLMFGVRHVSVESHPSTMFGRTLSAAFTTKRCMASYVCRYLVRKADVSFNELSSNILQKIVEGKMMESAHVQPVRDVIASSSGTLGQCVVECERDDDCFAVQFTPVCVQFMLDSS</sequence>
<evidence type="ECO:0000313" key="1">
    <source>
        <dbReference type="EMBL" id="OUS41701.1"/>
    </source>
</evidence>
<dbReference type="Proteomes" id="UP000195557">
    <property type="component" value="Unassembled WGS sequence"/>
</dbReference>
<name>A0A1Y5HWQ1_OSTTA</name>
<proteinExistence type="predicted"/>
<organism evidence="1">
    <name type="scientific">Ostreococcus tauri</name>
    <name type="common">Marine green alga</name>
    <dbReference type="NCBI Taxonomy" id="70448"/>
    <lineage>
        <taxon>Eukaryota</taxon>
        <taxon>Viridiplantae</taxon>
        <taxon>Chlorophyta</taxon>
        <taxon>Mamiellophyceae</taxon>
        <taxon>Mamiellales</taxon>
        <taxon>Bathycoccaceae</taxon>
        <taxon>Ostreococcus</taxon>
    </lineage>
</organism>
<reference evidence="1" key="1">
    <citation type="submission" date="2017-04" db="EMBL/GenBank/DDBJ databases">
        <title>Population genomics of picophytoplankton unveils novel chromosome hypervariability.</title>
        <authorList>
            <consortium name="DOE Joint Genome Institute"/>
            <person name="Blanc-Mathieu R."/>
            <person name="Krasovec M."/>
            <person name="Hebrard M."/>
            <person name="Yau S."/>
            <person name="Desgranges E."/>
            <person name="Martin J."/>
            <person name="Schackwitz W."/>
            <person name="Kuo A."/>
            <person name="Salin G."/>
            <person name="Donnadieu C."/>
            <person name="Desdevises Y."/>
            <person name="Sanchez-Ferandin S."/>
            <person name="Moreau H."/>
            <person name="Rivals E."/>
            <person name="Grigoriev I.V."/>
            <person name="Grimsley N."/>
            <person name="Eyre-Walker A."/>
            <person name="Piganeau G."/>
        </authorList>
    </citation>
    <scope>NUCLEOTIDE SEQUENCE [LARGE SCALE GENOMIC DNA]</scope>
    <source>
        <strain evidence="1">RCC 1115</strain>
    </source>
</reference>
<protein>
    <submittedName>
        <fullName evidence="1">Uncharacterized protein</fullName>
    </submittedName>
</protein>
<dbReference type="EMBL" id="KZ155840">
    <property type="protein sequence ID" value="OUS41701.1"/>
    <property type="molecule type" value="Genomic_DNA"/>
</dbReference>
<dbReference type="AlphaFoldDB" id="A0A1Y5HWQ1"/>